<dbReference type="Proteomes" id="UP000054018">
    <property type="component" value="Unassembled WGS sequence"/>
</dbReference>
<dbReference type="AlphaFoldDB" id="A0A0C9ZSH5"/>
<reference evidence="1 2" key="1">
    <citation type="submission" date="2014-04" db="EMBL/GenBank/DDBJ databases">
        <authorList>
            <consortium name="DOE Joint Genome Institute"/>
            <person name="Kuo A."/>
            <person name="Kohler A."/>
            <person name="Costa M.D."/>
            <person name="Nagy L.G."/>
            <person name="Floudas D."/>
            <person name="Copeland A."/>
            <person name="Barry K.W."/>
            <person name="Cichocki N."/>
            <person name="Veneault-Fourrey C."/>
            <person name="LaButti K."/>
            <person name="Lindquist E.A."/>
            <person name="Lipzen A."/>
            <person name="Lundell T."/>
            <person name="Morin E."/>
            <person name="Murat C."/>
            <person name="Sun H."/>
            <person name="Tunlid A."/>
            <person name="Henrissat B."/>
            <person name="Grigoriev I.V."/>
            <person name="Hibbett D.S."/>
            <person name="Martin F."/>
            <person name="Nordberg H.P."/>
            <person name="Cantor M.N."/>
            <person name="Hua S.X."/>
        </authorList>
    </citation>
    <scope>NUCLEOTIDE SEQUENCE [LARGE SCALE GENOMIC DNA]</scope>
    <source>
        <strain evidence="1 2">441</strain>
    </source>
</reference>
<feature type="non-terminal residue" evidence="1">
    <location>
        <position position="54"/>
    </location>
</feature>
<sequence length="54" mass="5755">MDCQCAWYAQAGRCLSIGASFLSGLHIHTSSSQANTPPLTDGFAETASYRCEIS</sequence>
<proteinExistence type="predicted"/>
<accession>A0A0C9ZSH5</accession>
<name>A0A0C9ZSH5_9AGAM</name>
<dbReference type="EMBL" id="KN833736">
    <property type="protein sequence ID" value="KIK22703.1"/>
    <property type="molecule type" value="Genomic_DNA"/>
</dbReference>
<evidence type="ECO:0000313" key="2">
    <source>
        <dbReference type="Proteomes" id="UP000054018"/>
    </source>
</evidence>
<keyword evidence="2" id="KW-1185">Reference proteome</keyword>
<evidence type="ECO:0000313" key="1">
    <source>
        <dbReference type="EMBL" id="KIK22703.1"/>
    </source>
</evidence>
<reference evidence="2" key="2">
    <citation type="submission" date="2015-01" db="EMBL/GenBank/DDBJ databases">
        <title>Evolutionary Origins and Diversification of the Mycorrhizal Mutualists.</title>
        <authorList>
            <consortium name="DOE Joint Genome Institute"/>
            <consortium name="Mycorrhizal Genomics Consortium"/>
            <person name="Kohler A."/>
            <person name="Kuo A."/>
            <person name="Nagy L.G."/>
            <person name="Floudas D."/>
            <person name="Copeland A."/>
            <person name="Barry K.W."/>
            <person name="Cichocki N."/>
            <person name="Veneault-Fourrey C."/>
            <person name="LaButti K."/>
            <person name="Lindquist E.A."/>
            <person name="Lipzen A."/>
            <person name="Lundell T."/>
            <person name="Morin E."/>
            <person name="Murat C."/>
            <person name="Riley R."/>
            <person name="Ohm R."/>
            <person name="Sun H."/>
            <person name="Tunlid A."/>
            <person name="Henrissat B."/>
            <person name="Grigoriev I.V."/>
            <person name="Hibbett D.S."/>
            <person name="Martin F."/>
        </authorList>
    </citation>
    <scope>NUCLEOTIDE SEQUENCE [LARGE SCALE GENOMIC DNA]</scope>
    <source>
        <strain evidence="2">441</strain>
    </source>
</reference>
<protein>
    <submittedName>
        <fullName evidence="1">Uncharacterized protein</fullName>
    </submittedName>
</protein>
<dbReference type="HOGENOM" id="CLU_3056121_0_0_1"/>
<organism evidence="1 2">
    <name type="scientific">Pisolithus microcarpus 441</name>
    <dbReference type="NCBI Taxonomy" id="765257"/>
    <lineage>
        <taxon>Eukaryota</taxon>
        <taxon>Fungi</taxon>
        <taxon>Dikarya</taxon>
        <taxon>Basidiomycota</taxon>
        <taxon>Agaricomycotina</taxon>
        <taxon>Agaricomycetes</taxon>
        <taxon>Agaricomycetidae</taxon>
        <taxon>Boletales</taxon>
        <taxon>Sclerodermatineae</taxon>
        <taxon>Pisolithaceae</taxon>
        <taxon>Pisolithus</taxon>
    </lineage>
</organism>
<gene>
    <name evidence="1" type="ORF">PISMIDRAFT_679901</name>
</gene>